<evidence type="ECO:0000313" key="2">
    <source>
        <dbReference type="Proteomes" id="UP000708208"/>
    </source>
</evidence>
<proteinExistence type="predicted"/>
<dbReference type="EMBL" id="CAJVCH010570160">
    <property type="protein sequence ID" value="CAG7834224.1"/>
    <property type="molecule type" value="Genomic_DNA"/>
</dbReference>
<organism evidence="1 2">
    <name type="scientific">Allacma fusca</name>
    <dbReference type="NCBI Taxonomy" id="39272"/>
    <lineage>
        <taxon>Eukaryota</taxon>
        <taxon>Metazoa</taxon>
        <taxon>Ecdysozoa</taxon>
        <taxon>Arthropoda</taxon>
        <taxon>Hexapoda</taxon>
        <taxon>Collembola</taxon>
        <taxon>Symphypleona</taxon>
        <taxon>Sminthuridae</taxon>
        <taxon>Allacma</taxon>
    </lineage>
</organism>
<gene>
    <name evidence="1" type="ORF">AFUS01_LOCUS43751</name>
</gene>
<accession>A0A8J2PV50</accession>
<reference evidence="1" key="1">
    <citation type="submission" date="2021-06" db="EMBL/GenBank/DDBJ databases">
        <authorList>
            <person name="Hodson N. C."/>
            <person name="Mongue J. A."/>
            <person name="Jaron S. K."/>
        </authorList>
    </citation>
    <scope>NUCLEOTIDE SEQUENCE</scope>
</reference>
<keyword evidence="2" id="KW-1185">Reference proteome</keyword>
<dbReference type="AlphaFoldDB" id="A0A8J2PV50"/>
<comment type="caution">
    <text evidence="1">The sequence shown here is derived from an EMBL/GenBank/DDBJ whole genome shotgun (WGS) entry which is preliminary data.</text>
</comment>
<dbReference type="Proteomes" id="UP000708208">
    <property type="component" value="Unassembled WGS sequence"/>
</dbReference>
<evidence type="ECO:0000313" key="1">
    <source>
        <dbReference type="EMBL" id="CAG7834224.1"/>
    </source>
</evidence>
<protein>
    <submittedName>
        <fullName evidence="1">Uncharacterized protein</fullName>
    </submittedName>
</protein>
<sequence>MITDALVINCTLCSYQAIYEFQ</sequence>
<name>A0A8J2PV50_9HEXA</name>